<feature type="transmembrane region" description="Helical" evidence="5">
    <location>
        <begin position="195"/>
        <end position="215"/>
    </location>
</feature>
<name>A0A518EPQ3_9BACT</name>
<feature type="transmembrane region" description="Helical" evidence="5">
    <location>
        <begin position="389"/>
        <end position="413"/>
    </location>
</feature>
<dbReference type="PANTHER" id="PTHR37422:SF13">
    <property type="entry name" value="LIPOPOLYSACCHARIDE BIOSYNTHESIS PROTEIN PA4999-RELATED"/>
    <property type="match status" value="1"/>
</dbReference>
<feature type="transmembrane region" description="Helical" evidence="5">
    <location>
        <begin position="236"/>
        <end position="254"/>
    </location>
</feature>
<organism evidence="7 8">
    <name type="scientific">Saltatorellus ferox</name>
    <dbReference type="NCBI Taxonomy" id="2528018"/>
    <lineage>
        <taxon>Bacteria</taxon>
        <taxon>Pseudomonadati</taxon>
        <taxon>Planctomycetota</taxon>
        <taxon>Planctomycetia</taxon>
        <taxon>Planctomycetia incertae sedis</taxon>
        <taxon>Saltatorellus</taxon>
    </lineage>
</organism>
<dbReference type="AlphaFoldDB" id="A0A518EPQ3"/>
<keyword evidence="3 5" id="KW-1133">Transmembrane helix</keyword>
<evidence type="ECO:0000259" key="6">
    <source>
        <dbReference type="Pfam" id="PF04932"/>
    </source>
</evidence>
<dbReference type="EMBL" id="CP036434">
    <property type="protein sequence ID" value="QDV06056.1"/>
    <property type="molecule type" value="Genomic_DNA"/>
</dbReference>
<evidence type="ECO:0000256" key="4">
    <source>
        <dbReference type="ARBA" id="ARBA00023136"/>
    </source>
</evidence>
<dbReference type="InterPro" id="IPR007016">
    <property type="entry name" value="O-antigen_ligase-rel_domated"/>
</dbReference>
<feature type="transmembrane region" description="Helical" evidence="5">
    <location>
        <begin position="83"/>
        <end position="103"/>
    </location>
</feature>
<evidence type="ECO:0000256" key="2">
    <source>
        <dbReference type="ARBA" id="ARBA00022692"/>
    </source>
</evidence>
<evidence type="ECO:0000256" key="5">
    <source>
        <dbReference type="SAM" id="Phobius"/>
    </source>
</evidence>
<evidence type="ECO:0000256" key="3">
    <source>
        <dbReference type="ARBA" id="ARBA00022989"/>
    </source>
</evidence>
<gene>
    <name evidence="7" type="ORF">Poly30_15600</name>
</gene>
<dbReference type="InterPro" id="IPR051533">
    <property type="entry name" value="WaaL-like"/>
</dbReference>
<accession>A0A518EPQ3</accession>
<keyword evidence="4 5" id="KW-0472">Membrane</keyword>
<feature type="transmembrane region" description="Helical" evidence="5">
    <location>
        <begin position="115"/>
        <end position="137"/>
    </location>
</feature>
<keyword evidence="8" id="KW-1185">Reference proteome</keyword>
<comment type="subcellular location">
    <subcellularLocation>
        <location evidence="1">Membrane</location>
        <topology evidence="1">Multi-pass membrane protein</topology>
    </subcellularLocation>
</comment>
<keyword evidence="2 5" id="KW-0812">Transmembrane</keyword>
<feature type="transmembrane region" description="Helical" evidence="5">
    <location>
        <begin position="57"/>
        <end position="76"/>
    </location>
</feature>
<keyword evidence="7" id="KW-0436">Ligase</keyword>
<dbReference type="Proteomes" id="UP000320390">
    <property type="component" value="Chromosome"/>
</dbReference>
<feature type="transmembrane region" description="Helical" evidence="5">
    <location>
        <begin position="441"/>
        <end position="464"/>
    </location>
</feature>
<feature type="transmembrane region" description="Helical" evidence="5">
    <location>
        <begin position="305"/>
        <end position="325"/>
    </location>
</feature>
<feature type="domain" description="O-antigen ligase-related" evidence="6">
    <location>
        <begin position="245"/>
        <end position="405"/>
    </location>
</feature>
<dbReference type="Pfam" id="PF04932">
    <property type="entry name" value="Wzy_C"/>
    <property type="match status" value="1"/>
</dbReference>
<dbReference type="PANTHER" id="PTHR37422">
    <property type="entry name" value="TEICHURONIC ACID BIOSYNTHESIS PROTEIN TUAE"/>
    <property type="match status" value="1"/>
</dbReference>
<sequence>MILGMAVAVLAAGLALFMAGTRSVAYALFYLSFLPFLTLDPSQGGLVSIDGLEGGNVAWKLGVRAIATLGIAVLGYRRRGEVFALLARPASLPVLGLFAWAVIGLPRAQDPWVSFFRLGELLAFFVTGVVLATEVGARHDREPGRGGIAPGDVVRRHALALLPVLISAIAFSVLHPEIAFHESTSGVRRMGHKFMNSNVLGFSSTVVFLWAVSALRARWALHLGADPATNSRRERLREVTVALVALGLASYVLYHSRSRTASITALGGLAILFLPWRAPRSSGETATMSPGVSADMARLASLRRIGAVIAACLVLAVFATSIGTIEEWFMRGGTSADIASGTGRTGLWHDLLLVQVPKAPLVGAGYLNLSSAGGFEHAGHAWNNAHNTYLFALVSTGLPGFLCVLSIVAWPLLVAFQRAFRPLPGSSPAERLRSALDQEAWTLLFALQVIVAISGITGFGVAGYPNVAMLFHYGLFAWVLSPASTAHASEAIGASTDATCSARQSAVPFAAPPAATATRLRSAVPRLTRAVRGPQIPRSVR</sequence>
<evidence type="ECO:0000313" key="7">
    <source>
        <dbReference type="EMBL" id="QDV06056.1"/>
    </source>
</evidence>
<evidence type="ECO:0000256" key="1">
    <source>
        <dbReference type="ARBA" id="ARBA00004141"/>
    </source>
</evidence>
<protein>
    <submittedName>
        <fullName evidence="7">O-Antigen ligase</fullName>
    </submittedName>
</protein>
<feature type="transmembrane region" description="Helical" evidence="5">
    <location>
        <begin position="260"/>
        <end position="278"/>
    </location>
</feature>
<dbReference type="GO" id="GO:0016874">
    <property type="term" value="F:ligase activity"/>
    <property type="evidence" value="ECO:0007669"/>
    <property type="project" value="UniProtKB-KW"/>
</dbReference>
<feature type="transmembrane region" description="Helical" evidence="5">
    <location>
        <begin position="158"/>
        <end position="175"/>
    </location>
</feature>
<evidence type="ECO:0000313" key="8">
    <source>
        <dbReference type="Proteomes" id="UP000320390"/>
    </source>
</evidence>
<reference evidence="7 8" key="1">
    <citation type="submission" date="2019-02" db="EMBL/GenBank/DDBJ databases">
        <title>Deep-cultivation of Planctomycetes and their phenomic and genomic characterization uncovers novel biology.</title>
        <authorList>
            <person name="Wiegand S."/>
            <person name="Jogler M."/>
            <person name="Boedeker C."/>
            <person name="Pinto D."/>
            <person name="Vollmers J."/>
            <person name="Rivas-Marin E."/>
            <person name="Kohn T."/>
            <person name="Peeters S.H."/>
            <person name="Heuer A."/>
            <person name="Rast P."/>
            <person name="Oberbeckmann S."/>
            <person name="Bunk B."/>
            <person name="Jeske O."/>
            <person name="Meyerdierks A."/>
            <person name="Storesund J.E."/>
            <person name="Kallscheuer N."/>
            <person name="Luecker S."/>
            <person name="Lage O.M."/>
            <person name="Pohl T."/>
            <person name="Merkel B.J."/>
            <person name="Hornburger P."/>
            <person name="Mueller R.-W."/>
            <person name="Bruemmer F."/>
            <person name="Labrenz M."/>
            <person name="Spormann A.M."/>
            <person name="Op den Camp H."/>
            <person name="Overmann J."/>
            <person name="Amann R."/>
            <person name="Jetten M.S.M."/>
            <person name="Mascher T."/>
            <person name="Medema M.H."/>
            <person name="Devos D.P."/>
            <person name="Kaster A.-K."/>
            <person name="Ovreas L."/>
            <person name="Rohde M."/>
            <person name="Galperin M.Y."/>
            <person name="Jogler C."/>
        </authorList>
    </citation>
    <scope>NUCLEOTIDE SEQUENCE [LARGE SCALE GENOMIC DNA]</scope>
    <source>
        <strain evidence="7 8">Poly30</strain>
    </source>
</reference>
<proteinExistence type="predicted"/>
<dbReference type="OrthoDB" id="635527at2"/>
<dbReference type="GO" id="GO:0016020">
    <property type="term" value="C:membrane"/>
    <property type="evidence" value="ECO:0007669"/>
    <property type="project" value="UniProtKB-SubCell"/>
</dbReference>